<reference evidence="2 3" key="1">
    <citation type="journal article" date="2022" name="Nat. Ecol. Evol.">
        <title>A masculinizing supergene underlies an exaggerated male reproductive morph in a spider.</title>
        <authorList>
            <person name="Hendrickx F."/>
            <person name="De Corte Z."/>
            <person name="Sonet G."/>
            <person name="Van Belleghem S.M."/>
            <person name="Kostlbacher S."/>
            <person name="Vangestel C."/>
        </authorList>
    </citation>
    <scope>NUCLEOTIDE SEQUENCE [LARGE SCALE GENOMIC DNA]</scope>
    <source>
        <strain evidence="2">W744_W776</strain>
    </source>
</reference>
<keyword evidence="3" id="KW-1185">Reference proteome</keyword>
<evidence type="ECO:0000259" key="1">
    <source>
        <dbReference type="Pfam" id="PF13358"/>
    </source>
</evidence>
<dbReference type="GO" id="GO:0003676">
    <property type="term" value="F:nucleic acid binding"/>
    <property type="evidence" value="ECO:0007669"/>
    <property type="project" value="InterPro"/>
</dbReference>
<dbReference type="PANTHER" id="PTHR33939:SF1">
    <property type="entry name" value="DUF4371 DOMAIN-CONTAINING PROTEIN"/>
    <property type="match status" value="1"/>
</dbReference>
<proteinExistence type="predicted"/>
<evidence type="ECO:0000313" key="3">
    <source>
        <dbReference type="Proteomes" id="UP000827092"/>
    </source>
</evidence>
<name>A0AAV6TUG9_9ARAC</name>
<organism evidence="2 3">
    <name type="scientific">Oedothorax gibbosus</name>
    <dbReference type="NCBI Taxonomy" id="931172"/>
    <lineage>
        <taxon>Eukaryota</taxon>
        <taxon>Metazoa</taxon>
        <taxon>Ecdysozoa</taxon>
        <taxon>Arthropoda</taxon>
        <taxon>Chelicerata</taxon>
        <taxon>Arachnida</taxon>
        <taxon>Araneae</taxon>
        <taxon>Araneomorphae</taxon>
        <taxon>Entelegynae</taxon>
        <taxon>Araneoidea</taxon>
        <taxon>Linyphiidae</taxon>
        <taxon>Erigoninae</taxon>
        <taxon>Oedothorax</taxon>
    </lineage>
</organism>
<dbReference type="Gene3D" id="3.30.420.10">
    <property type="entry name" value="Ribonuclease H-like superfamily/Ribonuclease H"/>
    <property type="match status" value="1"/>
</dbReference>
<accession>A0AAV6TUG9</accession>
<dbReference type="AlphaFoldDB" id="A0AAV6TUG9"/>
<evidence type="ECO:0000313" key="2">
    <source>
        <dbReference type="EMBL" id="KAG8175752.1"/>
    </source>
</evidence>
<dbReference type="EMBL" id="JAFNEN010000950">
    <property type="protein sequence ID" value="KAG8175752.1"/>
    <property type="molecule type" value="Genomic_DNA"/>
</dbReference>
<dbReference type="Proteomes" id="UP000827092">
    <property type="component" value="Unassembled WGS sequence"/>
</dbReference>
<dbReference type="InterPro" id="IPR038717">
    <property type="entry name" value="Tc1-like_DDE_dom"/>
</dbReference>
<dbReference type="InterPro" id="IPR036397">
    <property type="entry name" value="RNaseH_sf"/>
</dbReference>
<sequence length="333" mass="38886">MVFFKSNEIPTALKVTNKVNEDPELPNVSRRTINRLLHDLGFEFRKRNRQSILIEREDIQVWRRKYLRDIKNYRSKGKAIYYLDETWINFGHTKSKVWQDKTVKTPKQAFLEGLSTGLKAPSGKGSRLINTHAGSEKGFVSEAKEVFKAKKDSGDYHSEMNGPHFEEWFEKKLLPNLDNSVIVMDNAPYHSVLKEEIPNTSTKKANIQSWLTSKQISWTPDMIKAELLELVALVRDKYTKYQIDELRQVLDIQFCACPHTIELNPIELVWSQVKGYVANKNKTFKEEEVKRLTNEAIENVSADQWKRYIKHVINEEQQMWELDGLVDSQVDKL</sequence>
<protein>
    <recommendedName>
        <fullName evidence="1">Tc1-like transposase DDE domain-containing protein</fullName>
    </recommendedName>
</protein>
<comment type="caution">
    <text evidence="2">The sequence shown here is derived from an EMBL/GenBank/DDBJ whole genome shotgun (WGS) entry which is preliminary data.</text>
</comment>
<dbReference type="Pfam" id="PF13358">
    <property type="entry name" value="DDE_3"/>
    <property type="match status" value="1"/>
</dbReference>
<feature type="domain" description="Tc1-like transposase DDE" evidence="1">
    <location>
        <begin position="158"/>
        <end position="285"/>
    </location>
</feature>
<gene>
    <name evidence="2" type="ORF">JTE90_029237</name>
</gene>
<dbReference type="PANTHER" id="PTHR33939">
    <property type="entry name" value="PROTEIN CBG22215"/>
    <property type="match status" value="1"/>
</dbReference>